<dbReference type="AlphaFoldDB" id="A0A0K1PUP8"/>
<reference evidence="2 3" key="1">
    <citation type="submission" date="2015-08" db="EMBL/GenBank/DDBJ databases">
        <authorList>
            <person name="Babu N.S."/>
            <person name="Beckwith C.J."/>
            <person name="Beseler K.G."/>
            <person name="Brison A."/>
            <person name="Carone J.V."/>
            <person name="Caskin T.P."/>
            <person name="Diamond M."/>
            <person name="Durham M.E."/>
            <person name="Foxe J.M."/>
            <person name="Go M."/>
            <person name="Henderson B.A."/>
            <person name="Jones I.B."/>
            <person name="McGettigan J.A."/>
            <person name="Micheletti S.J."/>
            <person name="Nasrallah M.E."/>
            <person name="Ortiz D."/>
            <person name="Piller C.R."/>
            <person name="Privatt S.R."/>
            <person name="Schneider S.L."/>
            <person name="Sharp S."/>
            <person name="Smith T.C."/>
            <person name="Stanton J.D."/>
            <person name="Ullery H.E."/>
            <person name="Wilson R.J."/>
            <person name="Serrano M.G."/>
            <person name="Buck G."/>
            <person name="Lee V."/>
            <person name="Wang Y."/>
            <person name="Carvalho R."/>
            <person name="Voegtly L."/>
            <person name="Shi R."/>
            <person name="Duckworth R."/>
            <person name="Johnson A."/>
            <person name="Loviza R."/>
            <person name="Walstead R."/>
            <person name="Shah Z."/>
            <person name="Kiflezghi M."/>
            <person name="Wade K."/>
            <person name="Ball S.L."/>
            <person name="Bradley K.W."/>
            <person name="Asai D.J."/>
            <person name="Bowman C.A."/>
            <person name="Russell D.A."/>
            <person name="Pope W.H."/>
            <person name="Jacobs-Sera D."/>
            <person name="Hendrix R.W."/>
            <person name="Hatfull G.F."/>
        </authorList>
    </citation>
    <scope>NUCLEOTIDE SEQUENCE [LARGE SCALE GENOMIC DNA]</scope>
    <source>
        <strain evidence="2 3">DSM 27648</strain>
    </source>
</reference>
<keyword evidence="1" id="KW-0732">Signal</keyword>
<dbReference type="RefSeq" id="WP_146648410.1">
    <property type="nucleotide sequence ID" value="NZ_CP012333.1"/>
</dbReference>
<feature type="chain" id="PRO_5005466313" description="Tryptophan synthase alpha chain" evidence="1">
    <location>
        <begin position="23"/>
        <end position="346"/>
    </location>
</feature>
<accession>A0A0K1PUP8</accession>
<evidence type="ECO:0000313" key="2">
    <source>
        <dbReference type="EMBL" id="AKU97242.1"/>
    </source>
</evidence>
<keyword evidence="3" id="KW-1185">Reference proteome</keyword>
<proteinExistence type="predicted"/>
<dbReference type="PROSITE" id="PS51257">
    <property type="entry name" value="PROKAR_LIPOPROTEIN"/>
    <property type="match status" value="1"/>
</dbReference>
<evidence type="ECO:0008006" key="4">
    <source>
        <dbReference type="Google" id="ProtNLM"/>
    </source>
</evidence>
<dbReference type="Proteomes" id="UP000064967">
    <property type="component" value="Chromosome"/>
</dbReference>
<evidence type="ECO:0000313" key="3">
    <source>
        <dbReference type="Proteomes" id="UP000064967"/>
    </source>
</evidence>
<dbReference type="OrthoDB" id="5520329at2"/>
<sequence>MRRSAKQALVVMAIAGLGASVACNVLSGADELRLTATACGDACGANAAAEVDPMDAGAPDVKIIVTSDGGSCACLGAPPPGWQGPMALWVGNTEPPGCDGDYPLKVLDTKSAPTAPPASCDCQCGVVTGASCPTSFTVDVFGNPQCSNSKCDTLTLSPMACVSAANKCFSANGISGAPQATGGSCKPTITKNVPLGTWANGVRGCEPAAAPTRESCGEGEVCAALPGMKMSSHPCVFAEGDLACPLEAGYTVKHLYFGGEDDSRGCSECTCGAPTGIVCTATVRKGCGAQGTVTLPTACGSLNDPINIQLTAAPVLDTSDAGCAPEGGAPIGEFKPTLPTTVCCIP</sequence>
<gene>
    <name evidence="2" type="ORF">AKJ09_03906</name>
</gene>
<feature type="signal peptide" evidence="1">
    <location>
        <begin position="1"/>
        <end position="22"/>
    </location>
</feature>
<protein>
    <recommendedName>
        <fullName evidence="4">Tryptophan synthase alpha chain</fullName>
    </recommendedName>
</protein>
<dbReference type="KEGG" id="llu:AKJ09_03906"/>
<dbReference type="EMBL" id="CP012333">
    <property type="protein sequence ID" value="AKU97242.1"/>
    <property type="molecule type" value="Genomic_DNA"/>
</dbReference>
<organism evidence="2 3">
    <name type="scientific">Labilithrix luteola</name>
    <dbReference type="NCBI Taxonomy" id="1391654"/>
    <lineage>
        <taxon>Bacteria</taxon>
        <taxon>Pseudomonadati</taxon>
        <taxon>Myxococcota</taxon>
        <taxon>Polyangia</taxon>
        <taxon>Polyangiales</taxon>
        <taxon>Labilitrichaceae</taxon>
        <taxon>Labilithrix</taxon>
    </lineage>
</organism>
<evidence type="ECO:0000256" key="1">
    <source>
        <dbReference type="SAM" id="SignalP"/>
    </source>
</evidence>
<name>A0A0K1PUP8_9BACT</name>